<keyword evidence="3" id="KW-1185">Reference proteome</keyword>
<organism evidence="2 3">
    <name type="scientific">Arthroderma otae (strain ATCC MYA-4605 / CBS 113480)</name>
    <name type="common">Microsporum canis</name>
    <dbReference type="NCBI Taxonomy" id="554155"/>
    <lineage>
        <taxon>Eukaryota</taxon>
        <taxon>Fungi</taxon>
        <taxon>Dikarya</taxon>
        <taxon>Ascomycota</taxon>
        <taxon>Pezizomycotina</taxon>
        <taxon>Eurotiomycetes</taxon>
        <taxon>Eurotiomycetidae</taxon>
        <taxon>Onygenales</taxon>
        <taxon>Arthrodermataceae</taxon>
        <taxon>Microsporum</taxon>
    </lineage>
</organism>
<proteinExistence type="predicted"/>
<accession>C5FC22</accession>
<dbReference type="AlphaFoldDB" id="C5FC22"/>
<gene>
    <name evidence="2" type="ORF">MCYG_00333</name>
</gene>
<reference evidence="3" key="1">
    <citation type="journal article" date="2012" name="MBio">
        <title>Comparative genome analysis of Trichophyton rubrum and related dermatophytes reveals candidate genes involved in infection.</title>
        <authorList>
            <person name="Martinez D.A."/>
            <person name="Oliver B.G."/>
            <person name="Graeser Y."/>
            <person name="Goldberg J.M."/>
            <person name="Li W."/>
            <person name="Martinez-Rossi N.M."/>
            <person name="Monod M."/>
            <person name="Shelest E."/>
            <person name="Barton R.C."/>
            <person name="Birch E."/>
            <person name="Brakhage A.A."/>
            <person name="Chen Z."/>
            <person name="Gurr S.J."/>
            <person name="Heiman D."/>
            <person name="Heitman J."/>
            <person name="Kosti I."/>
            <person name="Rossi A."/>
            <person name="Saif S."/>
            <person name="Samalova M."/>
            <person name="Saunders C.W."/>
            <person name="Shea T."/>
            <person name="Summerbell R.C."/>
            <person name="Xu J."/>
            <person name="Young S."/>
            <person name="Zeng Q."/>
            <person name="Birren B.W."/>
            <person name="Cuomo C.A."/>
            <person name="White T.C."/>
        </authorList>
    </citation>
    <scope>NUCLEOTIDE SEQUENCE [LARGE SCALE GENOMIC DNA]</scope>
    <source>
        <strain evidence="3">ATCC MYA-4605 / CBS 113480</strain>
    </source>
</reference>
<dbReference type="GeneID" id="9225290"/>
<dbReference type="EMBL" id="DS995701">
    <property type="protein sequence ID" value="EEQ27445.1"/>
    <property type="molecule type" value="Genomic_DNA"/>
</dbReference>
<feature type="compositionally biased region" description="Basic and acidic residues" evidence="1">
    <location>
        <begin position="246"/>
        <end position="266"/>
    </location>
</feature>
<feature type="compositionally biased region" description="Basic residues" evidence="1">
    <location>
        <begin position="114"/>
        <end position="123"/>
    </location>
</feature>
<dbReference type="VEuPathDB" id="FungiDB:MCYG_00333"/>
<dbReference type="HOGENOM" id="CLU_721965_0_0_1"/>
<name>C5FC22_ARTOC</name>
<feature type="compositionally biased region" description="Basic and acidic residues" evidence="1">
    <location>
        <begin position="48"/>
        <end position="58"/>
    </location>
</feature>
<dbReference type="Proteomes" id="UP000002035">
    <property type="component" value="Unassembled WGS sequence"/>
</dbReference>
<dbReference type="eggNOG" id="ENOG502RQ92">
    <property type="taxonomic scope" value="Eukaryota"/>
</dbReference>
<feature type="region of interest" description="Disordered" evidence="1">
    <location>
        <begin position="226"/>
        <end position="298"/>
    </location>
</feature>
<evidence type="ECO:0000256" key="1">
    <source>
        <dbReference type="SAM" id="MobiDB-lite"/>
    </source>
</evidence>
<evidence type="ECO:0000313" key="2">
    <source>
        <dbReference type="EMBL" id="EEQ27445.1"/>
    </source>
</evidence>
<sequence>MSGDNTNNAADNAADNELATTMGFAKFASKATQYRGQHGRRWNGSLGRRPESWNKPESHVSSGMPGRSVAVPSVAPTPELPPPPMSKPFASTLATRERDRYAAAPDSAGGDPKHKPRKNKARKERTEAHKAKTPVPGVPGGLNDTTNRRPQRGNMPGGQYPVMRRHEGEEGGVTINPRDNQKAQKAINIPNETKVSAITPNKIAGQPLDMEGLGALLFPKDQDSVAKAGTDKKSDIDNSQNNEVVPQKEAEVTSKSDTREVKKEEPEAAPPLNKWSPIFPVGGPRPIPKPLDDGSNEASKRTNYIDEQGNYHAPNGTIMTRELLNMFANGKLRNSLGDRVYFMPSFLDDIPPKSQKPVKLAPTPYRIFYDPKELEKAQC</sequence>
<dbReference type="RefSeq" id="XP_002850229.1">
    <property type="nucleotide sequence ID" value="XM_002850183.1"/>
</dbReference>
<feature type="region of interest" description="Disordered" evidence="1">
    <location>
        <begin position="31"/>
        <end position="193"/>
    </location>
</feature>
<feature type="compositionally biased region" description="Basic and acidic residues" evidence="1">
    <location>
        <begin position="226"/>
        <end position="236"/>
    </location>
</feature>
<protein>
    <submittedName>
        <fullName evidence="2">Uncharacterized protein</fullName>
    </submittedName>
</protein>
<evidence type="ECO:0000313" key="3">
    <source>
        <dbReference type="Proteomes" id="UP000002035"/>
    </source>
</evidence>
<dbReference type="OMA" id="NYHAPNG"/>
<dbReference type="OrthoDB" id="4173995at2759"/>